<dbReference type="PANTHER" id="PTHR24960">
    <property type="entry name" value="PHOTOSYSTEM I IRON-SULFUR CENTER-RELATED"/>
    <property type="match status" value="1"/>
</dbReference>
<dbReference type="InterPro" id="IPR050157">
    <property type="entry name" value="PSI_iron-sulfur_center"/>
</dbReference>
<dbReference type="GO" id="GO:0046872">
    <property type="term" value="F:metal ion binding"/>
    <property type="evidence" value="ECO:0007669"/>
    <property type="project" value="UniProtKB-KW"/>
</dbReference>
<dbReference type="AlphaFoldDB" id="A0A1J1JHN4"/>
<dbReference type="NCBIfam" id="NF045992">
    <property type="entry name" value="CircClkLdpA"/>
    <property type="match status" value="1"/>
</dbReference>
<keyword evidence="3" id="KW-0479">Metal-binding</keyword>
<proteinExistence type="predicted"/>
<feature type="domain" description="4Fe-4S ferredoxin-type" evidence="7">
    <location>
        <begin position="129"/>
        <end position="158"/>
    </location>
</feature>
<dbReference type="PROSITE" id="PS00198">
    <property type="entry name" value="4FE4S_FER_1"/>
    <property type="match status" value="1"/>
</dbReference>
<feature type="region of interest" description="Disordered" evidence="6">
    <location>
        <begin position="352"/>
        <end position="382"/>
    </location>
</feature>
<sequence length="421" mass="46090">MNNYDSPLTALQQGNWFKLICGASYQHLPAIRNLTLAYTLAGADCIDVAADPAVITVAQEALNRAEFLGEQAQTLGFGYRYRPWLMVSLNDGEDPHFRKAQFEATVCPESCWRPCETVCPTGAIAFSPMKSGVIDELCYGCGRCIPICPVDLIDARSYVFRPDQIAPLVLQTGIDALEIHTQVGREKDFQRLWNSIQPYLEKLKLVAISCPDGEGVVNYLKTLSEMILPLNCPLIWQTDGRPMSGDIGAGTTLASVKLCQKILAANLPGYVQLAGGTNDYTVAKLKSLGLLQSTVIDDPVLNPVFPNPDQQTQTIGGKQLRSVNYGHRVAGVGYGSYARVLLSPLLEQLESRSTTEPQRDSFQRQETFIEGSQPLSQKKTLSSVETRPSLSVLEANPELLWQVVGKASTLVSQIKSVIGDH</sequence>
<name>A0A1J1JHN4_PLAAG</name>
<dbReference type="InterPro" id="IPR017896">
    <property type="entry name" value="4Fe4S_Fe-S-bd"/>
</dbReference>
<dbReference type="GO" id="GO:0051539">
    <property type="term" value="F:4 iron, 4 sulfur cluster binding"/>
    <property type="evidence" value="ECO:0007669"/>
    <property type="project" value="UniProtKB-KW"/>
</dbReference>
<dbReference type="InterPro" id="IPR021039">
    <property type="entry name" value="Fe-S-bd_prot_LdpA_C"/>
</dbReference>
<keyword evidence="4" id="KW-0408">Iron</keyword>
<dbReference type="PANTHER" id="PTHR24960:SF79">
    <property type="entry name" value="PHOTOSYSTEM I IRON-SULFUR CENTER"/>
    <property type="match status" value="1"/>
</dbReference>
<organism evidence="8">
    <name type="scientific">Planktothrix agardhii</name>
    <name type="common">Oscillatoria agardhii</name>
    <dbReference type="NCBI Taxonomy" id="1160"/>
    <lineage>
        <taxon>Bacteria</taxon>
        <taxon>Bacillati</taxon>
        <taxon>Cyanobacteriota</taxon>
        <taxon>Cyanophyceae</taxon>
        <taxon>Oscillatoriophycideae</taxon>
        <taxon>Oscillatoriales</taxon>
        <taxon>Microcoleaceae</taxon>
        <taxon>Planktothrix</taxon>
    </lineage>
</organism>
<gene>
    <name evidence="8" type="ORF">PLAM_2655</name>
</gene>
<evidence type="ECO:0000313" key="8">
    <source>
        <dbReference type="EMBL" id="CUM60621.1"/>
    </source>
</evidence>
<reference evidence="8" key="1">
    <citation type="submission" date="2015-09" db="EMBL/GenBank/DDBJ databases">
        <authorList>
            <person name="Jackson K.R."/>
            <person name="Lunt B.L."/>
            <person name="Fisher J.N.B."/>
            <person name="Gardner A.V."/>
            <person name="Bailey M.E."/>
            <person name="Deus L.M."/>
            <person name="Earl A.S."/>
            <person name="Gibby P.D."/>
            <person name="Hartmann K.A."/>
            <person name="Liu J.E."/>
            <person name="Manci A.M."/>
            <person name="Nielsen D.A."/>
            <person name="Solomon M.B."/>
            <person name="Breakwell D.P."/>
            <person name="Burnett S.H."/>
            <person name="Grose J.H."/>
        </authorList>
    </citation>
    <scope>NUCLEOTIDE SEQUENCE</scope>
    <source>
        <strain evidence="8">7805</strain>
    </source>
</reference>
<evidence type="ECO:0000256" key="2">
    <source>
        <dbReference type="ARBA" id="ARBA00022485"/>
    </source>
</evidence>
<dbReference type="EMBL" id="LO018304">
    <property type="protein sequence ID" value="CUM60621.1"/>
    <property type="molecule type" value="Genomic_DNA"/>
</dbReference>
<accession>A0A1J1JHN4</accession>
<dbReference type="InterPro" id="IPR057431">
    <property type="entry name" value="LdpA_Fe-S-bd"/>
</dbReference>
<evidence type="ECO:0000256" key="1">
    <source>
        <dbReference type="ARBA" id="ARBA00001966"/>
    </source>
</evidence>
<dbReference type="RefSeq" id="WP_254034465.1">
    <property type="nucleotide sequence ID" value="NZ_LR882950.1"/>
</dbReference>
<dbReference type="Gene3D" id="3.30.70.20">
    <property type="match status" value="1"/>
</dbReference>
<comment type="cofactor">
    <cofactor evidence="1">
        <name>[4Fe-4S] cluster</name>
        <dbReference type="ChEBI" id="CHEBI:49883"/>
    </cofactor>
</comment>
<dbReference type="SUPFAM" id="SSF54862">
    <property type="entry name" value="4Fe-4S ferredoxins"/>
    <property type="match status" value="1"/>
</dbReference>
<keyword evidence="2" id="KW-0004">4Fe-4S</keyword>
<dbReference type="PROSITE" id="PS51379">
    <property type="entry name" value="4FE4S_FER_2"/>
    <property type="match status" value="2"/>
</dbReference>
<keyword evidence="5" id="KW-0411">Iron-sulfur</keyword>
<dbReference type="Pfam" id="PF25160">
    <property type="entry name" value="LdpA_Fe-S-bd"/>
    <property type="match status" value="1"/>
</dbReference>
<feature type="compositionally biased region" description="Polar residues" evidence="6">
    <location>
        <begin position="373"/>
        <end position="382"/>
    </location>
</feature>
<feature type="domain" description="4Fe-4S ferredoxin-type" evidence="7">
    <location>
        <begin position="98"/>
        <end position="128"/>
    </location>
</feature>
<evidence type="ECO:0000259" key="7">
    <source>
        <dbReference type="PROSITE" id="PS51379"/>
    </source>
</evidence>
<dbReference type="Pfam" id="PF12617">
    <property type="entry name" value="LdpA_C"/>
    <property type="match status" value="1"/>
</dbReference>
<evidence type="ECO:0000256" key="4">
    <source>
        <dbReference type="ARBA" id="ARBA00023004"/>
    </source>
</evidence>
<protein>
    <submittedName>
        <fullName evidence="8">4Fe-4S ferredoxin, iron-sulfur binding</fullName>
    </submittedName>
</protein>
<evidence type="ECO:0000256" key="5">
    <source>
        <dbReference type="ARBA" id="ARBA00023014"/>
    </source>
</evidence>
<dbReference type="InterPro" id="IPR017900">
    <property type="entry name" value="4Fe4S_Fe_S_CS"/>
</dbReference>
<evidence type="ECO:0000256" key="3">
    <source>
        <dbReference type="ARBA" id="ARBA00022723"/>
    </source>
</evidence>
<evidence type="ECO:0000256" key="6">
    <source>
        <dbReference type="SAM" id="MobiDB-lite"/>
    </source>
</evidence>